<dbReference type="Proteomes" id="UP000053558">
    <property type="component" value="Unassembled WGS sequence"/>
</dbReference>
<dbReference type="GeneID" id="19201497"/>
<dbReference type="EMBL" id="JH711590">
    <property type="protein sequence ID" value="EIW74941.1"/>
    <property type="molecule type" value="Genomic_DNA"/>
</dbReference>
<accession>A0A5M3M8E2</accession>
<dbReference type="RefSeq" id="XP_007774996.1">
    <property type="nucleotide sequence ID" value="XM_007776806.1"/>
</dbReference>
<organism evidence="3 4">
    <name type="scientific">Coniophora puteana (strain RWD-64-598)</name>
    <name type="common">Brown rot fungus</name>
    <dbReference type="NCBI Taxonomy" id="741705"/>
    <lineage>
        <taxon>Eukaryota</taxon>
        <taxon>Fungi</taxon>
        <taxon>Dikarya</taxon>
        <taxon>Basidiomycota</taxon>
        <taxon>Agaricomycotina</taxon>
        <taxon>Agaricomycetes</taxon>
        <taxon>Agaricomycetidae</taxon>
        <taxon>Boletales</taxon>
        <taxon>Coniophorineae</taxon>
        <taxon>Coniophoraceae</taxon>
        <taxon>Coniophora</taxon>
    </lineage>
</organism>
<dbReference type="KEGG" id="cput:CONPUDRAFT_140310"/>
<feature type="region of interest" description="Disordered" evidence="1">
    <location>
        <begin position="86"/>
        <end position="130"/>
    </location>
</feature>
<comment type="caution">
    <text evidence="3">The sequence shown here is derived from an EMBL/GenBank/DDBJ whole genome shotgun (WGS) entry which is preliminary data.</text>
</comment>
<dbReference type="AlphaFoldDB" id="A0A5M3M8E2"/>
<keyword evidence="2" id="KW-0472">Membrane</keyword>
<evidence type="ECO:0000313" key="3">
    <source>
        <dbReference type="EMBL" id="EIW74941.1"/>
    </source>
</evidence>
<evidence type="ECO:0000256" key="1">
    <source>
        <dbReference type="SAM" id="MobiDB-lite"/>
    </source>
</evidence>
<sequence>MIVVFPRHVTSIDHGALPDNLALARRYTSPNLPNVPVGATVGIVIGVVLLVVGGTWLCTRRMAARDRCLKEARALRDRIALAPSTRISPASAASEVPMRAGNGETDALPRYETRELSLPTYAEAEGLPSR</sequence>
<keyword evidence="4" id="KW-1185">Reference proteome</keyword>
<name>A0A5M3M8E2_CONPW</name>
<evidence type="ECO:0000256" key="2">
    <source>
        <dbReference type="SAM" id="Phobius"/>
    </source>
</evidence>
<gene>
    <name evidence="3" type="ORF">CONPUDRAFT_140310</name>
</gene>
<reference evidence="4" key="1">
    <citation type="journal article" date="2012" name="Science">
        <title>The Paleozoic origin of enzymatic lignin decomposition reconstructed from 31 fungal genomes.</title>
        <authorList>
            <person name="Floudas D."/>
            <person name="Binder M."/>
            <person name="Riley R."/>
            <person name="Barry K."/>
            <person name="Blanchette R.A."/>
            <person name="Henrissat B."/>
            <person name="Martinez A.T."/>
            <person name="Otillar R."/>
            <person name="Spatafora J.W."/>
            <person name="Yadav J.S."/>
            <person name="Aerts A."/>
            <person name="Benoit I."/>
            <person name="Boyd A."/>
            <person name="Carlson A."/>
            <person name="Copeland A."/>
            <person name="Coutinho P.M."/>
            <person name="de Vries R.P."/>
            <person name="Ferreira P."/>
            <person name="Findley K."/>
            <person name="Foster B."/>
            <person name="Gaskell J."/>
            <person name="Glotzer D."/>
            <person name="Gorecki P."/>
            <person name="Heitman J."/>
            <person name="Hesse C."/>
            <person name="Hori C."/>
            <person name="Igarashi K."/>
            <person name="Jurgens J.A."/>
            <person name="Kallen N."/>
            <person name="Kersten P."/>
            <person name="Kohler A."/>
            <person name="Kuees U."/>
            <person name="Kumar T.K.A."/>
            <person name="Kuo A."/>
            <person name="LaButti K."/>
            <person name="Larrondo L.F."/>
            <person name="Lindquist E."/>
            <person name="Ling A."/>
            <person name="Lombard V."/>
            <person name="Lucas S."/>
            <person name="Lundell T."/>
            <person name="Martin R."/>
            <person name="McLaughlin D.J."/>
            <person name="Morgenstern I."/>
            <person name="Morin E."/>
            <person name="Murat C."/>
            <person name="Nagy L.G."/>
            <person name="Nolan M."/>
            <person name="Ohm R.A."/>
            <person name="Patyshakuliyeva A."/>
            <person name="Rokas A."/>
            <person name="Ruiz-Duenas F.J."/>
            <person name="Sabat G."/>
            <person name="Salamov A."/>
            <person name="Samejima M."/>
            <person name="Schmutz J."/>
            <person name="Slot J.C."/>
            <person name="St John F."/>
            <person name="Stenlid J."/>
            <person name="Sun H."/>
            <person name="Sun S."/>
            <person name="Syed K."/>
            <person name="Tsang A."/>
            <person name="Wiebenga A."/>
            <person name="Young D."/>
            <person name="Pisabarro A."/>
            <person name="Eastwood D.C."/>
            <person name="Martin F."/>
            <person name="Cullen D."/>
            <person name="Grigoriev I.V."/>
            <person name="Hibbett D.S."/>
        </authorList>
    </citation>
    <scope>NUCLEOTIDE SEQUENCE [LARGE SCALE GENOMIC DNA]</scope>
    <source>
        <strain evidence="4">RWD-64-598 SS2</strain>
    </source>
</reference>
<protein>
    <submittedName>
        <fullName evidence="3">Uncharacterized protein</fullName>
    </submittedName>
</protein>
<proteinExistence type="predicted"/>
<keyword evidence="2" id="KW-1133">Transmembrane helix</keyword>
<keyword evidence="2" id="KW-0812">Transmembrane</keyword>
<feature type="transmembrane region" description="Helical" evidence="2">
    <location>
        <begin position="35"/>
        <end position="57"/>
    </location>
</feature>
<evidence type="ECO:0000313" key="4">
    <source>
        <dbReference type="Proteomes" id="UP000053558"/>
    </source>
</evidence>